<organism evidence="2 3">
    <name type="scientific">Macrostomum lignano</name>
    <dbReference type="NCBI Taxonomy" id="282301"/>
    <lineage>
        <taxon>Eukaryota</taxon>
        <taxon>Metazoa</taxon>
        <taxon>Spiralia</taxon>
        <taxon>Lophotrochozoa</taxon>
        <taxon>Platyhelminthes</taxon>
        <taxon>Rhabditophora</taxon>
        <taxon>Macrostomorpha</taxon>
        <taxon>Macrostomida</taxon>
        <taxon>Macrostomidae</taxon>
        <taxon>Macrostomum</taxon>
    </lineage>
</organism>
<protein>
    <submittedName>
        <fullName evidence="2">Uncharacterized protein</fullName>
    </submittedName>
</protein>
<sequence>MRMRQRTSTVLTSGQLTLLSACYTRTLFYALMTIINQDYAPEEAAFGEAARSLPSDAIDVAGCNRNPPDRLRVQVAATAAPAVGNHRAGVSQNSVSALGGGVVEFAGVQLPGCAPLGGCSPGGCQAGLAADPACAGVPTSAGCRSQTPGEAPASLKNASSQ</sequence>
<comment type="caution">
    <text evidence="2">The sequence shown here is derived from an EMBL/GenBank/DDBJ whole genome shotgun (WGS) entry which is preliminary data.</text>
</comment>
<evidence type="ECO:0000313" key="2">
    <source>
        <dbReference type="EMBL" id="PAA84107.1"/>
    </source>
</evidence>
<reference evidence="2 3" key="1">
    <citation type="submission" date="2017-06" db="EMBL/GenBank/DDBJ databases">
        <title>A platform for efficient transgenesis in Macrostomum lignano, a flatworm model organism for stem cell research.</title>
        <authorList>
            <person name="Berezikov E."/>
        </authorList>
    </citation>
    <scope>NUCLEOTIDE SEQUENCE [LARGE SCALE GENOMIC DNA]</scope>
    <source>
        <strain evidence="2">DV1</strain>
        <tissue evidence="2">Whole organism</tissue>
    </source>
</reference>
<dbReference type="EMBL" id="NIVC01000387">
    <property type="protein sequence ID" value="PAA84107.1"/>
    <property type="molecule type" value="Genomic_DNA"/>
</dbReference>
<dbReference type="AlphaFoldDB" id="A0A267GFA1"/>
<proteinExistence type="predicted"/>
<accession>A0A267GFA1</accession>
<gene>
    <name evidence="2" type="ORF">BOX15_Mlig008607g1</name>
</gene>
<dbReference type="Proteomes" id="UP000215902">
    <property type="component" value="Unassembled WGS sequence"/>
</dbReference>
<keyword evidence="3" id="KW-1185">Reference proteome</keyword>
<evidence type="ECO:0000256" key="1">
    <source>
        <dbReference type="SAM" id="MobiDB-lite"/>
    </source>
</evidence>
<name>A0A267GFA1_9PLAT</name>
<dbReference type="PROSITE" id="PS51257">
    <property type="entry name" value="PROKAR_LIPOPROTEIN"/>
    <property type="match status" value="1"/>
</dbReference>
<evidence type="ECO:0000313" key="3">
    <source>
        <dbReference type="Proteomes" id="UP000215902"/>
    </source>
</evidence>
<feature type="region of interest" description="Disordered" evidence="1">
    <location>
        <begin position="139"/>
        <end position="161"/>
    </location>
</feature>